<reference evidence="2 3" key="1">
    <citation type="journal article" date="2017" name="Eur. J. Clin. Microbiol. Infect. Dis.">
        <title>Uncommonly isolated clinical Pseudomonas: identification and phylogenetic assignation.</title>
        <authorList>
            <person name="Mulet M."/>
            <person name="Gomila M."/>
            <person name="Ramirez A."/>
            <person name="Cardew S."/>
            <person name="Moore E.R."/>
            <person name="Lalucat J."/>
            <person name="Garcia-Valdes E."/>
        </authorList>
    </citation>
    <scope>NUCLEOTIDE SEQUENCE [LARGE SCALE GENOMIC DNA]</scope>
    <source>
        <strain evidence="2 3">SD129</strain>
    </source>
</reference>
<dbReference type="RefSeq" id="WP_138412288.1">
    <property type="nucleotide sequence ID" value="NZ_QLAG01000022.1"/>
</dbReference>
<dbReference type="EMBL" id="QLAG01000022">
    <property type="protein sequence ID" value="TLX62403.1"/>
    <property type="molecule type" value="Genomic_DNA"/>
</dbReference>
<feature type="chain" id="PRO_5024390911" description="DUF2931 domain-containing protein" evidence="1">
    <location>
        <begin position="19"/>
        <end position="218"/>
    </location>
</feature>
<evidence type="ECO:0000313" key="2">
    <source>
        <dbReference type="EMBL" id="TLX62403.1"/>
    </source>
</evidence>
<evidence type="ECO:0000256" key="1">
    <source>
        <dbReference type="SAM" id="SignalP"/>
    </source>
</evidence>
<evidence type="ECO:0008006" key="4">
    <source>
        <dbReference type="Google" id="ProtNLM"/>
    </source>
</evidence>
<proteinExistence type="predicted"/>
<dbReference type="Proteomes" id="UP000306753">
    <property type="component" value="Unassembled WGS sequence"/>
</dbReference>
<organism evidence="2 3">
    <name type="scientific">Stutzerimonas nosocomialis</name>
    <dbReference type="NCBI Taxonomy" id="1056496"/>
    <lineage>
        <taxon>Bacteria</taxon>
        <taxon>Pseudomonadati</taxon>
        <taxon>Pseudomonadota</taxon>
        <taxon>Gammaproteobacteria</taxon>
        <taxon>Pseudomonadales</taxon>
        <taxon>Pseudomonadaceae</taxon>
        <taxon>Stutzerimonas</taxon>
    </lineage>
</organism>
<accession>A0A5R9QCB9</accession>
<keyword evidence="1" id="KW-0732">Signal</keyword>
<feature type="signal peptide" evidence="1">
    <location>
        <begin position="1"/>
        <end position="18"/>
    </location>
</feature>
<protein>
    <recommendedName>
        <fullName evidence="4">DUF2931 domain-containing protein</fullName>
    </recommendedName>
</protein>
<dbReference type="InterPro" id="IPR021326">
    <property type="entry name" value="DUF2931"/>
</dbReference>
<comment type="caution">
    <text evidence="2">The sequence shown here is derived from an EMBL/GenBank/DDBJ whole genome shotgun (WGS) entry which is preliminary data.</text>
</comment>
<dbReference type="Pfam" id="PF11153">
    <property type="entry name" value="DUF2931"/>
    <property type="match status" value="1"/>
</dbReference>
<dbReference type="AlphaFoldDB" id="A0A5R9QCB9"/>
<gene>
    <name evidence="2" type="ORF">DN820_16435</name>
</gene>
<keyword evidence="3" id="KW-1185">Reference proteome</keyword>
<dbReference type="PROSITE" id="PS51257">
    <property type="entry name" value="PROKAR_LIPOPROTEIN"/>
    <property type="match status" value="1"/>
</dbReference>
<evidence type="ECO:0000313" key="3">
    <source>
        <dbReference type="Proteomes" id="UP000306753"/>
    </source>
</evidence>
<sequence>MKPLIALLGALLLGGCQATEPLSGRHEPWWSLEFMAPIYMTGWVEASLVEDIKGRLFDHGTGGVIGTGSVDYGTATELARGWPQALGGGVRGVVGADLPKRVFVRWQSVVESQTYRAWVDIPEQARQIMHASTRRPCAETPRQGPRYAASLYLGLAPGGTVQVWVRDECSNTVKVARAQAEVEPLGPSQGLTDGRYAYPISENSKRYIEKYGIPYGSW</sequence>
<name>A0A5R9QCB9_9GAMM</name>